<comment type="cofactor">
    <cofactor evidence="3">
        <name>Mg(2+)</name>
        <dbReference type="ChEBI" id="CHEBI:18420"/>
    </cofactor>
    <text evidence="3">Binds 1 Mg(2+) ion.</text>
</comment>
<feature type="binding site" evidence="3">
    <location>
        <position position="89"/>
    </location>
    <ligand>
        <name>Zn(2+)</name>
        <dbReference type="ChEBI" id="CHEBI:29105"/>
        <label>2</label>
    </ligand>
</feature>
<keyword evidence="6" id="KW-1185">Reference proteome</keyword>
<dbReference type="SUPFAM" id="SSF53649">
    <property type="entry name" value="Alkaline phosphatase-like"/>
    <property type="match status" value="1"/>
</dbReference>
<dbReference type="SMART" id="SM00098">
    <property type="entry name" value="alkPPc"/>
    <property type="match status" value="1"/>
</dbReference>
<feature type="binding site" evidence="3">
    <location>
        <position position="89"/>
    </location>
    <ligand>
        <name>Mg(2+)</name>
        <dbReference type="ChEBI" id="CHEBI:18420"/>
    </ligand>
</feature>
<evidence type="ECO:0000256" key="2">
    <source>
        <dbReference type="PIRSR" id="PIRSR601952-1"/>
    </source>
</evidence>
<dbReference type="Proteomes" id="UP000034071">
    <property type="component" value="Chromosome"/>
</dbReference>
<dbReference type="STRING" id="914150.TQ33_1278"/>
<evidence type="ECO:0000313" key="6">
    <source>
        <dbReference type="Proteomes" id="UP000034071"/>
    </source>
</evidence>
<proteinExistence type="inferred from homology"/>
<dbReference type="OrthoDB" id="9794455at2"/>
<dbReference type="AlphaFoldDB" id="A0A0F6RC91"/>
<sequence>MIIFAKKQNINKKYVGKLLSVLVSATLLTACFGNEDDKEQNPELPVSSVDWTKTNQWFNQGKLRVDKALETEEVLTKGAAKNVILFVGDGMGVSTVTAARIFAGQKSGATGEEYQLSFEKFPVAGFAKTYNTNQQTPDSAGTMTAMVSGVKTKAGVIGYPENVLRADCSSAKGNELVTAVELAEMAGMSTGIISTARITHATPAATYAKSPERNWESDDKLTDEAKNNGCKDIATQLVEFSYGDGIDVVMGGGRRHFIPNTFTDEEGKTGKRTDGMNLIDSWKAKYAVGSYVYDQAGFDALSADSTTKVLGLFNSSHMEYEADRVNDIAGEPSLSEMTTKTIDILSNNDKGFFLTVESGRIDHGHHAGNAYRALEDAVEFAEAVQAAVDKVDLNETLIIVTADHSHVFTLAGYPTRGNPILGVVKGNDHAGHAEDEAVLASDDMPYTTVGYSNGLGFADYGQGNGGDQRYGDAGATGRHDVGGVDTQSSGYHQEALIPLGSETHSGEDVGIYATGPGAQLLRGTHEQSNIFHAMNHAVDLVGKAEAAQQ</sequence>
<dbReference type="PANTHER" id="PTHR11596:SF5">
    <property type="entry name" value="ALKALINE PHOSPHATASE"/>
    <property type="match status" value="1"/>
</dbReference>
<dbReference type="PROSITE" id="PS51257">
    <property type="entry name" value="PROKAR_LIPOPROTEIN"/>
    <property type="match status" value="1"/>
</dbReference>
<feature type="binding site" evidence="3">
    <location>
        <position position="403"/>
    </location>
    <ligand>
        <name>Zn(2+)</name>
        <dbReference type="ChEBI" id="CHEBI:29105"/>
        <label>2</label>
    </ligand>
</feature>
<evidence type="ECO:0000256" key="4">
    <source>
        <dbReference type="RuleBase" id="RU003946"/>
    </source>
</evidence>
<feature type="binding site" evidence="3">
    <location>
        <position position="404"/>
    </location>
    <ligand>
        <name>Zn(2+)</name>
        <dbReference type="ChEBI" id="CHEBI:29105"/>
        <label>2</label>
    </ligand>
</feature>
<evidence type="ECO:0000256" key="3">
    <source>
        <dbReference type="PIRSR" id="PIRSR601952-2"/>
    </source>
</evidence>
<dbReference type="Gene3D" id="3.40.720.10">
    <property type="entry name" value="Alkaline Phosphatase, subunit A"/>
    <property type="match status" value="1"/>
</dbReference>
<dbReference type="GO" id="GO:0046872">
    <property type="term" value="F:metal ion binding"/>
    <property type="evidence" value="ECO:0007669"/>
    <property type="project" value="UniProtKB-KW"/>
</dbReference>
<evidence type="ECO:0000256" key="1">
    <source>
        <dbReference type="ARBA" id="ARBA00022553"/>
    </source>
</evidence>
<feature type="binding site" evidence="3">
    <location>
        <position position="200"/>
    </location>
    <ligand>
        <name>Mg(2+)</name>
        <dbReference type="ChEBI" id="CHEBI:18420"/>
    </ligand>
</feature>
<dbReference type="HOGENOM" id="CLU_008539_4_1_6"/>
<accession>A0A0F6RC91</accession>
<dbReference type="PRINTS" id="PR00113">
    <property type="entry name" value="ALKPHPHTASE"/>
</dbReference>
<organism evidence="5 6">
    <name type="scientific">Kangiella geojedonensis</name>
    <dbReference type="NCBI Taxonomy" id="914150"/>
    <lineage>
        <taxon>Bacteria</taxon>
        <taxon>Pseudomonadati</taxon>
        <taxon>Pseudomonadota</taxon>
        <taxon>Gammaproteobacteria</taxon>
        <taxon>Kangiellales</taxon>
        <taxon>Kangiellaceae</taxon>
        <taxon>Kangiella</taxon>
    </lineage>
</organism>
<keyword evidence="3" id="KW-0460">Magnesium</keyword>
<feature type="binding site" evidence="3">
    <location>
        <position position="366"/>
    </location>
    <ligand>
        <name>Zn(2+)</name>
        <dbReference type="ChEBI" id="CHEBI:29105"/>
        <label>2</label>
    </ligand>
</feature>
<keyword evidence="1" id="KW-0597">Phosphoprotein</keyword>
<comment type="cofactor">
    <cofactor evidence="3">
        <name>Zn(2+)</name>
        <dbReference type="ChEBI" id="CHEBI:29105"/>
    </cofactor>
    <text evidence="3">Binds 2 Zn(2+) ions.</text>
</comment>
<reference evidence="5 6" key="1">
    <citation type="submission" date="2015-02" db="EMBL/GenBank/DDBJ databases">
        <title>Complete genome sequence of Kangiella geojedonensis strain YCS-5T.</title>
        <authorList>
            <person name="Kim K.M."/>
        </authorList>
    </citation>
    <scope>NUCLEOTIDE SEQUENCE [LARGE SCALE GENOMIC DNA]</scope>
    <source>
        <strain evidence="5 6">YCS-5</strain>
    </source>
</reference>
<dbReference type="GO" id="GO:0004035">
    <property type="term" value="F:alkaline phosphatase activity"/>
    <property type="evidence" value="ECO:0007669"/>
    <property type="project" value="TreeGrafter"/>
</dbReference>
<dbReference type="InterPro" id="IPR017850">
    <property type="entry name" value="Alkaline_phosphatase_core_sf"/>
</dbReference>
<dbReference type="EMBL" id="CP010975">
    <property type="protein sequence ID" value="AKE52233.1"/>
    <property type="molecule type" value="Genomic_DNA"/>
</dbReference>
<feature type="active site" description="Phosphoserine intermediate" evidence="2">
    <location>
        <position position="139"/>
    </location>
</feature>
<feature type="binding site" evidence="3">
    <location>
        <position position="357"/>
    </location>
    <ligand>
        <name>Mg(2+)</name>
        <dbReference type="ChEBI" id="CHEBI:18420"/>
    </ligand>
</feature>
<feature type="binding site" evidence="3">
    <location>
        <position position="202"/>
    </location>
    <ligand>
        <name>Mg(2+)</name>
        <dbReference type="ChEBI" id="CHEBI:18420"/>
    </ligand>
</feature>
<name>A0A0F6RC91_9GAMM</name>
<gene>
    <name evidence="5" type="ORF">TQ33_1278</name>
</gene>
<protein>
    <submittedName>
        <fullName evidence="5">Alkaline phosphatase</fullName>
    </submittedName>
</protein>
<comment type="similarity">
    <text evidence="4">Belongs to the alkaline phosphatase family.</text>
</comment>
<dbReference type="PANTHER" id="PTHR11596">
    <property type="entry name" value="ALKALINE PHOSPHATASE"/>
    <property type="match status" value="1"/>
</dbReference>
<feature type="binding site" evidence="3">
    <location>
        <position position="504"/>
    </location>
    <ligand>
        <name>Zn(2+)</name>
        <dbReference type="ChEBI" id="CHEBI:29105"/>
        <label>2</label>
    </ligand>
</feature>
<dbReference type="InterPro" id="IPR001952">
    <property type="entry name" value="Alkaline_phosphatase"/>
</dbReference>
<dbReference type="PATRIC" id="fig|914150.5.peg.1296"/>
<keyword evidence="3" id="KW-0479">Metal-binding</keyword>
<keyword evidence="3" id="KW-0862">Zinc</keyword>
<dbReference type="RefSeq" id="WP_071841100.1">
    <property type="nucleotide sequence ID" value="NZ_CP010975.1"/>
</dbReference>
<dbReference type="KEGG" id="kge:TQ33_1278"/>
<feature type="binding site" evidence="3">
    <location>
        <position position="362"/>
    </location>
    <ligand>
        <name>Zn(2+)</name>
        <dbReference type="ChEBI" id="CHEBI:29105"/>
        <label>2</label>
    </ligand>
</feature>
<dbReference type="Pfam" id="PF00245">
    <property type="entry name" value="Alk_phosphatase"/>
    <property type="match status" value="1"/>
</dbReference>
<dbReference type="CDD" id="cd16012">
    <property type="entry name" value="ALP"/>
    <property type="match status" value="1"/>
</dbReference>
<evidence type="ECO:0000313" key="5">
    <source>
        <dbReference type="EMBL" id="AKE52233.1"/>
    </source>
</evidence>